<comment type="cofactor">
    <cofactor evidence="18">
        <name>Mg(2+)</name>
        <dbReference type="ChEBI" id="CHEBI:18420"/>
    </cofactor>
    <text evidence="18">Binds 1 Mg(2+) ion per subunit. Can also utilize other divalent metal cations, such as Ca(2+), Mn(2+) and Co(2+).</text>
</comment>
<evidence type="ECO:0000256" key="11">
    <source>
        <dbReference type="ARBA" id="ARBA00022842"/>
    </source>
</evidence>
<accession>A1Z6C5</accession>
<dbReference type="InterPro" id="IPR033247">
    <property type="entry name" value="Transketolase_fam"/>
</dbReference>
<comment type="catalytic activity">
    <reaction evidence="13 20">
        <text>D-sedoheptulose 7-phosphate + D-glyceraldehyde 3-phosphate = aldehydo-D-ribose 5-phosphate + D-xylulose 5-phosphate</text>
        <dbReference type="Rhea" id="RHEA:10508"/>
        <dbReference type="ChEBI" id="CHEBI:57483"/>
        <dbReference type="ChEBI" id="CHEBI:57737"/>
        <dbReference type="ChEBI" id="CHEBI:58273"/>
        <dbReference type="ChEBI" id="CHEBI:59776"/>
        <dbReference type="EC" id="2.2.1.1"/>
    </reaction>
</comment>
<dbReference type="PANTHER" id="PTHR43522:SF2">
    <property type="entry name" value="TRANSKETOLASE 1-RELATED"/>
    <property type="match status" value="1"/>
</dbReference>
<dbReference type="Pfam" id="PF22613">
    <property type="entry name" value="Transketolase_C_1"/>
    <property type="match status" value="1"/>
</dbReference>
<dbReference type="InterPro" id="IPR055152">
    <property type="entry name" value="Transketolase-like_C_2"/>
</dbReference>
<feature type="binding site" evidence="17">
    <location>
        <position position="440"/>
    </location>
    <ligand>
        <name>thiamine diphosphate</name>
        <dbReference type="ChEBI" id="CHEBI:58937"/>
    </ligand>
</feature>
<evidence type="ECO:0000256" key="3">
    <source>
        <dbReference type="ARBA" id="ARBA00001941"/>
    </source>
</evidence>
<dbReference type="InterPro" id="IPR005474">
    <property type="entry name" value="Transketolase_N"/>
</dbReference>
<evidence type="ECO:0000256" key="1">
    <source>
        <dbReference type="ARBA" id="ARBA00001913"/>
    </source>
</evidence>
<proteinExistence type="inferred from homology"/>
<feature type="binding site" evidence="16">
    <location>
        <position position="523"/>
    </location>
    <ligand>
        <name>substrate</name>
    </ligand>
</feature>
<keyword evidence="10 20" id="KW-0106">Calcium</keyword>
<feature type="binding site" evidence="18">
    <location>
        <position position="194"/>
    </location>
    <ligand>
        <name>Mg(2+)</name>
        <dbReference type="ChEBI" id="CHEBI:18420"/>
    </ligand>
</feature>
<evidence type="ECO:0000256" key="6">
    <source>
        <dbReference type="ARBA" id="ARBA00011738"/>
    </source>
</evidence>
<feature type="binding site" evidence="17">
    <location>
        <begin position="121"/>
        <end position="123"/>
    </location>
    <ligand>
        <name>thiamine diphosphate</name>
        <dbReference type="ChEBI" id="CHEBI:58937"/>
    </ligand>
</feature>
<sequence>MAINNPSAELDQRMINTLRTLAIDAVEQANSGHPGMPMGAAPMAHVLWTRFLRHNPKNPRWVNRDRFILSAGHGSMLLYALLYLTGYDISLDDLKRFRQWGSKAAGHPEYGWTPGVETTTGPLGQGFATGVGMAIAERHLAARYNQPGFPLIDHYTYAIVSDGDLMEGIASEAASLAGHLKLGKLIYLYDNNHISIEGTTDVAFTENVGARFKAYGWHVLTVDDGNDIQAIHEAIVSARSTPDQPSLIMVRTHIGYGSPNKQDTPDAHGAPLGKEEARLAKQAYGWPEDQPFWVPTEVLSQYRTQESLGPLWERQWQTLWREYQQKFPELARSLRSIWEADSPSWPDVPPFPSGQEMATRTASGRVINLIADQRPHFIGGSADLGPSNETRIKNGGDFTPDTPDGRNLHFGVREHAMGALLNGISLHGEFRVFGGTFLIFSDYMLPAMRLAALMHQPVTYVLTHDSIGVGEDGPTHQPIEQVTHLRAIPNLVLIRPADANETREAWRLAFTSQSRPVALALTRQKVPVLDADRTTGVAQGAYILEDASTGRPRCILLASGSEVHLALAARQTLEAKGIPTRVVSMPSWALFEEQSDEYRQRVIPPDVPARIAIEAASPLGWDRYVGPQGQILAMRRFGASAPGPELYRQFGFTPENIVAIAESLVASLDLDRV</sequence>
<evidence type="ECO:0000256" key="15">
    <source>
        <dbReference type="PIRSR" id="PIRSR605478-1"/>
    </source>
</evidence>
<evidence type="ECO:0000256" key="20">
    <source>
        <dbReference type="RuleBase" id="RU004996"/>
    </source>
</evidence>
<dbReference type="InterPro" id="IPR029061">
    <property type="entry name" value="THDP-binding"/>
</dbReference>
<reference evidence="23" key="3">
    <citation type="journal article" date="2007" name="Microbiology">
        <title>Ribulose bisphosphate carboxylase activity and a Calvin cycle gene cluster in Sulfobacillus species.</title>
        <authorList>
            <person name="Caldwell P.E."/>
            <person name="McLean M.R."/>
            <person name="Norris P.R."/>
        </authorList>
    </citation>
    <scope>NUCLEOTIDE SEQUENCE</scope>
    <source>
        <strain evidence="23">NAL</strain>
    </source>
</reference>
<feature type="site" description="Important for catalytic activity" evidence="19">
    <location>
        <position position="33"/>
    </location>
</feature>
<feature type="binding site" evidence="16">
    <location>
        <position position="387"/>
    </location>
    <ligand>
        <name>substrate</name>
    </ligand>
</feature>
<dbReference type="FunFam" id="3.40.50.970:FF:000004">
    <property type="entry name" value="Transketolase"/>
    <property type="match status" value="1"/>
</dbReference>
<reference evidence="23" key="1">
    <citation type="submission" date="1995-10" db="EMBL/GenBank/DDBJ databases">
        <title>Partial sequence of the Rubisco large chain of two acidophilic Gram positive, mineral sulphide-oxidising bacteria.</title>
        <authorList>
            <person name="Clark D.A."/>
            <person name="Norris P.R."/>
        </authorList>
    </citation>
    <scope>NUCLEOTIDE SEQUENCE</scope>
    <source>
        <strain evidence="23">NAL</strain>
    </source>
</reference>
<dbReference type="PROSITE" id="PS00801">
    <property type="entry name" value="TRANSKETOLASE_1"/>
    <property type="match status" value="1"/>
</dbReference>
<reference evidence="23" key="2">
    <citation type="submission" date="2006-12" db="EMBL/GenBank/DDBJ databases">
        <authorList>
            <person name="Caldwell P.E."/>
            <person name="Norris P.R."/>
        </authorList>
    </citation>
    <scope>NUCLEOTIDE SEQUENCE</scope>
    <source>
        <strain evidence="23">NAL</strain>
    </source>
</reference>
<feature type="site" description="Important for catalytic activity" evidence="19">
    <location>
        <position position="268"/>
    </location>
</feature>
<dbReference type="OMA" id="VYCLCGD"/>
<evidence type="ECO:0000256" key="12">
    <source>
        <dbReference type="ARBA" id="ARBA00023052"/>
    </source>
</evidence>
<comment type="cofactor">
    <cofactor evidence="1">
        <name>Ca(2+)</name>
        <dbReference type="ChEBI" id="CHEBI:29108"/>
    </cofactor>
</comment>
<dbReference type="InterPro" id="IPR005478">
    <property type="entry name" value="Transketolase_bac-like"/>
</dbReference>
<dbReference type="Gene3D" id="3.40.50.920">
    <property type="match status" value="1"/>
</dbReference>
<dbReference type="Gene3D" id="3.40.50.970">
    <property type="match status" value="2"/>
</dbReference>
<evidence type="ECO:0000256" key="10">
    <source>
        <dbReference type="ARBA" id="ARBA00022837"/>
    </source>
</evidence>
<feature type="binding site" evidence="16">
    <location>
        <position position="268"/>
    </location>
    <ligand>
        <name>substrate</name>
    </ligand>
</feature>
<evidence type="ECO:0000313" key="23">
    <source>
        <dbReference type="EMBL" id="ABM17104.1"/>
    </source>
</evidence>
<feature type="binding site" evidence="16">
    <location>
        <position position="472"/>
    </location>
    <ligand>
        <name>substrate</name>
    </ligand>
</feature>
<comment type="cofactor">
    <cofactor evidence="20">
        <name>Mg(2+)</name>
        <dbReference type="ChEBI" id="CHEBI:18420"/>
    </cofactor>
    <cofactor evidence="20">
        <name>Ca(2+)</name>
        <dbReference type="ChEBI" id="CHEBI:29108"/>
    </cofactor>
    <cofactor evidence="20">
        <name>Mn(2+)</name>
        <dbReference type="ChEBI" id="CHEBI:29035"/>
    </cofactor>
    <cofactor evidence="20">
        <name>Co(2+)</name>
        <dbReference type="ChEBI" id="CHEBI:48828"/>
    </cofactor>
    <text evidence="20">Binds 1 Mg(2+) ion per subunit. Can also utilize other divalent metal cations, such as Ca(2+), Mn(2+) and Co(2+).</text>
</comment>
<organism evidence="23">
    <name type="scientific">Sulfobacillus acidophilus</name>
    <dbReference type="NCBI Taxonomy" id="53633"/>
    <lineage>
        <taxon>Bacteria</taxon>
        <taxon>Bacillati</taxon>
        <taxon>Bacillota</taxon>
        <taxon>Clostridia</taxon>
        <taxon>Eubacteriales</taxon>
        <taxon>Clostridiales Family XVII. Incertae Sedis</taxon>
        <taxon>Sulfobacillus</taxon>
    </lineage>
</organism>
<dbReference type="InterPro" id="IPR005475">
    <property type="entry name" value="Transketolase-like_Pyr-bd"/>
</dbReference>
<evidence type="ECO:0000256" key="4">
    <source>
        <dbReference type="ARBA" id="ARBA00002931"/>
    </source>
</evidence>
<evidence type="ECO:0000256" key="14">
    <source>
        <dbReference type="NCBIfam" id="TIGR00232"/>
    </source>
</evidence>
<feature type="binding site" evidence="16">
    <location>
        <position position="464"/>
    </location>
    <ligand>
        <name>substrate</name>
    </ligand>
</feature>
<dbReference type="GO" id="GO:0006098">
    <property type="term" value="P:pentose-phosphate shunt"/>
    <property type="evidence" value="ECO:0007669"/>
    <property type="project" value="TreeGrafter"/>
</dbReference>
<feature type="binding site" evidence="18">
    <location>
        <position position="192"/>
    </location>
    <ligand>
        <name>Mg(2+)</name>
        <dbReference type="ChEBI" id="CHEBI:18420"/>
    </ligand>
</feature>
<dbReference type="EC" id="2.2.1.1" evidence="7 14"/>
<dbReference type="NCBIfam" id="TIGR00232">
    <property type="entry name" value="tktlase_bact"/>
    <property type="match status" value="1"/>
</dbReference>
<feature type="binding site" evidence="17">
    <location>
        <position position="163"/>
    </location>
    <ligand>
        <name>thiamine diphosphate</name>
        <dbReference type="ChEBI" id="CHEBI:58937"/>
    </ligand>
</feature>
<dbReference type="Pfam" id="PF00456">
    <property type="entry name" value="Transketolase_N"/>
    <property type="match status" value="1"/>
</dbReference>
<dbReference type="PROSITE" id="PS00802">
    <property type="entry name" value="TRANSKETOLASE_2"/>
    <property type="match status" value="1"/>
</dbReference>
<evidence type="ECO:0000256" key="9">
    <source>
        <dbReference type="ARBA" id="ARBA00022723"/>
    </source>
</evidence>
<feature type="transmembrane region" description="Helical" evidence="21">
    <location>
        <begin position="67"/>
        <end position="86"/>
    </location>
</feature>
<comment type="cofactor">
    <cofactor evidence="3">
        <name>Co(2+)</name>
        <dbReference type="ChEBI" id="CHEBI:48828"/>
    </cofactor>
</comment>
<comment type="subunit">
    <text evidence="6 20">Homodimer.</text>
</comment>
<evidence type="ECO:0000256" key="21">
    <source>
        <dbReference type="SAM" id="Phobius"/>
    </source>
</evidence>
<feature type="binding site" evidence="17">
    <location>
        <position position="268"/>
    </location>
    <ligand>
        <name>thiamine diphosphate</name>
        <dbReference type="ChEBI" id="CHEBI:58937"/>
    </ligand>
</feature>
<feature type="binding site" evidence="16">
    <location>
        <position position="33"/>
    </location>
    <ligand>
        <name>substrate</name>
    </ligand>
</feature>
<comment type="cofactor">
    <cofactor evidence="17">
        <name>thiamine diphosphate</name>
        <dbReference type="ChEBI" id="CHEBI:58937"/>
    </cofactor>
    <text evidence="17">Binds 1 thiamine pyrophosphate per subunit. During the reaction, the substrate forms a covalent intermediate with the cofactor.</text>
</comment>
<feature type="domain" description="Transketolase-like pyrimidine-binding" evidence="22">
    <location>
        <begin position="357"/>
        <end position="528"/>
    </location>
</feature>
<dbReference type="AlphaFoldDB" id="A1Z6C5"/>
<dbReference type="SMART" id="SM00861">
    <property type="entry name" value="Transket_pyr"/>
    <property type="match status" value="1"/>
</dbReference>
<dbReference type="InterPro" id="IPR049557">
    <property type="entry name" value="Transketolase_CS"/>
</dbReference>
<dbReference type="Pfam" id="PF02779">
    <property type="entry name" value="Transket_pyr"/>
    <property type="match status" value="1"/>
</dbReference>
<dbReference type="GO" id="GO:0004802">
    <property type="term" value="F:transketolase activity"/>
    <property type="evidence" value="ECO:0007669"/>
    <property type="project" value="UniProtKB-UniRule"/>
</dbReference>
<comment type="similarity">
    <text evidence="5 20">Belongs to the transketolase family.</text>
</comment>
<evidence type="ECO:0000256" key="18">
    <source>
        <dbReference type="PIRSR" id="PIRSR605478-4"/>
    </source>
</evidence>
<feature type="binding site" evidence="17">
    <location>
        <position position="192"/>
    </location>
    <ligand>
        <name>thiamine diphosphate</name>
        <dbReference type="ChEBI" id="CHEBI:58937"/>
    </ligand>
</feature>
<dbReference type="CDD" id="cd07033">
    <property type="entry name" value="TPP_PYR_DXS_TK_like"/>
    <property type="match status" value="1"/>
</dbReference>
<dbReference type="GO" id="GO:0005829">
    <property type="term" value="C:cytosol"/>
    <property type="evidence" value="ECO:0007669"/>
    <property type="project" value="TreeGrafter"/>
</dbReference>
<protein>
    <recommendedName>
        <fullName evidence="7 14">Transketolase</fullName>
        <ecNumber evidence="7 14">2.2.1.1</ecNumber>
    </recommendedName>
</protein>
<dbReference type="GO" id="GO:0046872">
    <property type="term" value="F:metal ion binding"/>
    <property type="evidence" value="ECO:0007669"/>
    <property type="project" value="UniProtKB-KW"/>
</dbReference>
<dbReference type="EMBL" id="U75301">
    <property type="protein sequence ID" value="ABM17104.1"/>
    <property type="molecule type" value="Genomic_DNA"/>
</dbReference>
<feature type="binding site" evidence="17">
    <location>
        <position position="73"/>
    </location>
    <ligand>
        <name>thiamine diphosphate</name>
        <dbReference type="ChEBI" id="CHEBI:58937"/>
    </ligand>
</feature>
<evidence type="ECO:0000256" key="13">
    <source>
        <dbReference type="ARBA" id="ARBA00049473"/>
    </source>
</evidence>
<dbReference type="SUPFAM" id="SSF52922">
    <property type="entry name" value="TK C-terminal domain-like"/>
    <property type="match status" value="1"/>
</dbReference>
<dbReference type="PANTHER" id="PTHR43522">
    <property type="entry name" value="TRANSKETOLASE"/>
    <property type="match status" value="1"/>
</dbReference>
<dbReference type="FunFam" id="3.40.50.920:FF:000003">
    <property type="entry name" value="Transketolase"/>
    <property type="match status" value="1"/>
</dbReference>
<feature type="binding site" evidence="16">
    <location>
        <position position="476"/>
    </location>
    <ligand>
        <name>substrate</name>
    </ligand>
</feature>
<dbReference type="FunFam" id="3.40.50.970:FF:000045">
    <property type="entry name" value="Transketolase"/>
    <property type="match status" value="1"/>
</dbReference>
<keyword evidence="9 18" id="KW-0479">Metal-binding</keyword>
<name>A1Z6C5_9FIRM</name>
<feature type="binding site" evidence="16">
    <location>
        <position position="360"/>
    </location>
    <ligand>
        <name>substrate</name>
    </ligand>
</feature>
<evidence type="ECO:0000256" key="19">
    <source>
        <dbReference type="PIRSR" id="PIRSR605478-5"/>
    </source>
</evidence>
<evidence type="ECO:0000256" key="8">
    <source>
        <dbReference type="ARBA" id="ARBA00022679"/>
    </source>
</evidence>
<dbReference type="CDD" id="cd02012">
    <property type="entry name" value="TPP_TK"/>
    <property type="match status" value="1"/>
</dbReference>
<evidence type="ECO:0000259" key="22">
    <source>
        <dbReference type="SMART" id="SM00861"/>
    </source>
</evidence>
<comment type="function">
    <text evidence="4 20">Catalyzes the transfer of a two-carbon ketol group from a ketose donor to an aldose acceptor, via a covalent intermediate with the cofactor thiamine pyrophosphate.</text>
</comment>
<evidence type="ECO:0000256" key="2">
    <source>
        <dbReference type="ARBA" id="ARBA00001936"/>
    </source>
</evidence>
<keyword evidence="8 20" id="KW-0808">Transferase</keyword>
<keyword evidence="21" id="KW-0812">Transmembrane</keyword>
<keyword evidence="21" id="KW-1133">Transmembrane helix</keyword>
<keyword evidence="12 17" id="KW-0786">Thiamine pyrophosphate</keyword>
<evidence type="ECO:0000256" key="7">
    <source>
        <dbReference type="ARBA" id="ARBA00013152"/>
    </source>
</evidence>
<dbReference type="InterPro" id="IPR009014">
    <property type="entry name" value="Transketo_C/PFOR_II"/>
</dbReference>
<evidence type="ECO:0000256" key="5">
    <source>
        <dbReference type="ARBA" id="ARBA00007131"/>
    </source>
</evidence>
<feature type="binding site" evidence="18">
    <location>
        <position position="162"/>
    </location>
    <ligand>
        <name>Mg(2+)</name>
        <dbReference type="ChEBI" id="CHEBI:18420"/>
    </ligand>
</feature>
<keyword evidence="11 18" id="KW-0460">Magnesium</keyword>
<evidence type="ECO:0000256" key="17">
    <source>
        <dbReference type="PIRSR" id="PIRSR605478-3"/>
    </source>
</evidence>
<evidence type="ECO:0000256" key="16">
    <source>
        <dbReference type="PIRSR" id="PIRSR605478-2"/>
    </source>
</evidence>
<feature type="active site" description="Proton donor" evidence="15">
    <location>
        <position position="414"/>
    </location>
</feature>
<dbReference type="InterPro" id="IPR020826">
    <property type="entry name" value="Transketolase_BS"/>
</dbReference>
<comment type="cofactor">
    <cofactor evidence="2">
        <name>Mn(2+)</name>
        <dbReference type="ChEBI" id="CHEBI:29035"/>
    </cofactor>
</comment>
<keyword evidence="21" id="KW-0472">Membrane</keyword>
<dbReference type="SUPFAM" id="SSF52518">
    <property type="entry name" value="Thiamin diphosphate-binding fold (THDP-binding)"/>
    <property type="match status" value="2"/>
</dbReference>